<reference evidence="1" key="1">
    <citation type="submission" date="2020-05" db="EMBL/GenBank/DDBJ databases">
        <authorList>
            <person name="Rincon C."/>
            <person name="Sanders R I."/>
            <person name="Robbins C."/>
            <person name="Chaturvedi A."/>
        </authorList>
    </citation>
    <scope>NUCLEOTIDE SEQUENCE</scope>
    <source>
        <strain evidence="1">CHB12</strain>
    </source>
</reference>
<accession>A0A916DXG7</accession>
<organism evidence="1 2">
    <name type="scientific">Rhizophagus irregularis</name>
    <dbReference type="NCBI Taxonomy" id="588596"/>
    <lineage>
        <taxon>Eukaryota</taxon>
        <taxon>Fungi</taxon>
        <taxon>Fungi incertae sedis</taxon>
        <taxon>Mucoromycota</taxon>
        <taxon>Glomeromycotina</taxon>
        <taxon>Glomeromycetes</taxon>
        <taxon>Glomerales</taxon>
        <taxon>Glomeraceae</taxon>
        <taxon>Rhizophagus</taxon>
    </lineage>
</organism>
<dbReference type="EMBL" id="CAGKOT010000002">
    <property type="protein sequence ID" value="CAB5309502.1"/>
    <property type="molecule type" value="Genomic_DNA"/>
</dbReference>
<comment type="caution">
    <text evidence="1">The sequence shown here is derived from an EMBL/GenBank/DDBJ whole genome shotgun (WGS) entry which is preliminary data.</text>
</comment>
<proteinExistence type="predicted"/>
<dbReference type="OrthoDB" id="2444141at2759"/>
<dbReference type="AlphaFoldDB" id="A0A916DXG7"/>
<dbReference type="Proteomes" id="UP000684084">
    <property type="component" value="Unassembled WGS sequence"/>
</dbReference>
<gene>
    <name evidence="1" type="ORF">CHRIB12_LOCUS1418</name>
</gene>
<protein>
    <submittedName>
        <fullName evidence="1">Uncharacterized protein</fullName>
    </submittedName>
</protein>
<evidence type="ECO:0000313" key="2">
    <source>
        <dbReference type="Proteomes" id="UP000684084"/>
    </source>
</evidence>
<evidence type="ECO:0000313" key="1">
    <source>
        <dbReference type="EMBL" id="CAB5309502.1"/>
    </source>
</evidence>
<sequence>MDCEKNKLNIKEAIDYIAEAWNSVNQLYEIVGLKLTDSLNDSDIEINFDCLPEADLLREFFKEFDSEILTEEHLTTDEQIINI</sequence>
<name>A0A916DXG7_9GLOM</name>